<dbReference type="AlphaFoldDB" id="A0A250XIN7"/>
<keyword evidence="1" id="KW-0653">Protein transport</keyword>
<evidence type="ECO:0000256" key="3">
    <source>
        <dbReference type="SAM" id="MobiDB-lite"/>
    </source>
</evidence>
<dbReference type="InterPro" id="IPR012977">
    <property type="entry name" value="SDA1_N"/>
</dbReference>
<dbReference type="GO" id="GO:0000055">
    <property type="term" value="P:ribosomal large subunit export from nucleus"/>
    <property type="evidence" value="ECO:0007669"/>
    <property type="project" value="UniProtKB-UniRule"/>
</dbReference>
<dbReference type="GO" id="GO:0042273">
    <property type="term" value="P:ribosomal large subunit biogenesis"/>
    <property type="evidence" value="ECO:0007669"/>
    <property type="project" value="UniProtKB-UniRule"/>
</dbReference>
<feature type="compositionally biased region" description="Acidic residues" evidence="3">
    <location>
        <begin position="515"/>
        <end position="531"/>
    </location>
</feature>
<feature type="compositionally biased region" description="Basic and acidic residues" evidence="3">
    <location>
        <begin position="593"/>
        <end position="606"/>
    </location>
</feature>
<feature type="region of interest" description="Disordered" evidence="3">
    <location>
        <begin position="726"/>
        <end position="814"/>
    </location>
</feature>
<name>A0A250XIN7_9CHLO</name>
<evidence type="ECO:0000259" key="4">
    <source>
        <dbReference type="Pfam" id="PF08158"/>
    </source>
</evidence>
<feature type="coiled-coil region" evidence="2">
    <location>
        <begin position="695"/>
        <end position="725"/>
    </location>
</feature>
<feature type="region of interest" description="Disordered" evidence="3">
    <location>
        <begin position="499"/>
        <end position="661"/>
    </location>
</feature>
<keyword evidence="1" id="KW-0690">Ribosome biogenesis</keyword>
<gene>
    <name evidence="5" type="ORF">CEUSTIGMA_g10086.t1</name>
</gene>
<protein>
    <recommendedName>
        <fullName evidence="1">Protein SDA1</fullName>
    </recommendedName>
</protein>
<dbReference type="GO" id="GO:0005730">
    <property type="term" value="C:nucleolus"/>
    <property type="evidence" value="ECO:0007669"/>
    <property type="project" value="UniProtKB-SubCell"/>
</dbReference>
<accession>A0A250XIN7</accession>
<feature type="compositionally biased region" description="Basic and acidic residues" evidence="3">
    <location>
        <begin position="741"/>
        <end position="759"/>
    </location>
</feature>
<evidence type="ECO:0000313" key="5">
    <source>
        <dbReference type="EMBL" id="GAX82660.1"/>
    </source>
</evidence>
<dbReference type="GO" id="GO:0015031">
    <property type="term" value="P:protein transport"/>
    <property type="evidence" value="ECO:0007669"/>
    <property type="project" value="UniProtKB-KW"/>
</dbReference>
<comment type="function">
    <text evidence="1">Required for 60S pre-ribosomal subunits export to the cytoplasm.</text>
</comment>
<keyword evidence="1" id="KW-0539">Nucleus</keyword>
<sequence length="814" mass="91117">MTAAYAGADLLALQGNVKRDPDGYKDEFLLQYRHFLALMDLFKLKPSKESKELGDLALFMAQVVKCYPSEMVTFSSLVMELLDTHYAVLDTGLRRMLVQALILMRNRSQLDAMTVMPLFFRLFRCQDKQLRHQLFKHIVSDIKNSNKHHRNEKLNKSLQNFMYGVISDDNEAAAKKSLAVCTELWRRHVWRDARTVNVIASAAFHKSSRIMLAVLKFFLGQDAADEAGSDGEDNEGGRKDWDEEAKSKMPTKEDIYRAHNKGTKSSKKKKERKLARVLQTVKKATRKGQESHSESFAALHLLHDPQTFAEKLFSRMQTGHEKFETRMAMIQVLSRIIGVHKLLVLNFYPYLQKYIAPHQRDVTVILASLVMACHELVPPENLAPVLKQLVDQFVHDKARPEVMTVGLKTVRELCMRTPLVMNETLLQDLAMYRKFREKEVATAARGLIGLFRELNPSMLSKKDRGRGADLDAKPKAYGEVDVRERVDGADLLQAAIAAGQGSEDDEYHLSSGSDSDADVDDGGEDVDEEAEGADKVAVVEQDIEDGDGEEDEGEEDEGEEGEAEDWDSEDMGDSENKDGSDSEDEDRLPASSDKQKEAGKKLDKMDGSLASLKKQLAEAKARKVTAASAGSSPDNGHGDGSTAVASTSGAEGSDSVPIEADRFLTEEDFERIRRLKQKALIESALSKHGLQGASKAKRKRMLEAAEAEATELAELQALRAQANELRVNPDDLKGRHKRRKDKAERMESVLAGREDREKFGSSIGRKKKKTGGLTEREKQKRKAMPIAARVSQLKRRTETTRKLKACKKNFKGHT</sequence>
<keyword evidence="2" id="KW-0175">Coiled coil</keyword>
<dbReference type="Pfam" id="PF08158">
    <property type="entry name" value="SDA1_HEAT"/>
    <property type="match status" value="1"/>
</dbReference>
<evidence type="ECO:0000313" key="6">
    <source>
        <dbReference type="Proteomes" id="UP000232323"/>
    </source>
</evidence>
<keyword evidence="1" id="KW-0813">Transport</keyword>
<reference evidence="5 6" key="1">
    <citation type="submission" date="2017-08" db="EMBL/GenBank/DDBJ databases">
        <title>Acidophilic green algal genome provides insights into adaptation to an acidic environment.</title>
        <authorList>
            <person name="Hirooka S."/>
            <person name="Hirose Y."/>
            <person name="Kanesaki Y."/>
            <person name="Higuchi S."/>
            <person name="Fujiwara T."/>
            <person name="Onuma R."/>
            <person name="Era A."/>
            <person name="Ohbayashi R."/>
            <person name="Uzuka A."/>
            <person name="Nozaki H."/>
            <person name="Yoshikawa H."/>
            <person name="Miyagishima S.Y."/>
        </authorList>
    </citation>
    <scope>NUCLEOTIDE SEQUENCE [LARGE SCALE GENOMIC DNA]</scope>
    <source>
        <strain evidence="5 6">NIES-2499</strain>
    </source>
</reference>
<feature type="compositionally biased region" description="Basic and acidic residues" evidence="3">
    <location>
        <begin position="235"/>
        <end position="254"/>
    </location>
</feature>
<dbReference type="PANTHER" id="PTHR12730">
    <property type="entry name" value="HSDA/SDA1-RELATED"/>
    <property type="match status" value="1"/>
</dbReference>
<dbReference type="EMBL" id="BEGY01000084">
    <property type="protein sequence ID" value="GAX82660.1"/>
    <property type="molecule type" value="Genomic_DNA"/>
</dbReference>
<feature type="compositionally biased region" description="Basic residues" evidence="3">
    <location>
        <begin position="802"/>
        <end position="814"/>
    </location>
</feature>
<dbReference type="PANTHER" id="PTHR12730:SF0">
    <property type="entry name" value="PROTEIN SDA1 HOMOLOG"/>
    <property type="match status" value="1"/>
</dbReference>
<organism evidence="5 6">
    <name type="scientific">Chlamydomonas eustigma</name>
    <dbReference type="NCBI Taxonomy" id="1157962"/>
    <lineage>
        <taxon>Eukaryota</taxon>
        <taxon>Viridiplantae</taxon>
        <taxon>Chlorophyta</taxon>
        <taxon>core chlorophytes</taxon>
        <taxon>Chlorophyceae</taxon>
        <taxon>CS clade</taxon>
        <taxon>Chlamydomonadales</taxon>
        <taxon>Chlamydomonadaceae</taxon>
        <taxon>Chlamydomonas</taxon>
    </lineage>
</organism>
<feature type="region of interest" description="Disordered" evidence="3">
    <location>
        <begin position="226"/>
        <end position="254"/>
    </location>
</feature>
<evidence type="ECO:0000256" key="2">
    <source>
        <dbReference type="SAM" id="Coils"/>
    </source>
</evidence>
<evidence type="ECO:0000256" key="1">
    <source>
        <dbReference type="RuleBase" id="RU365057"/>
    </source>
</evidence>
<dbReference type="InterPro" id="IPR027312">
    <property type="entry name" value="Sda1"/>
</dbReference>
<keyword evidence="6" id="KW-1185">Reference proteome</keyword>
<dbReference type="STRING" id="1157962.A0A250XIN7"/>
<proteinExistence type="inferred from homology"/>
<feature type="compositionally biased region" description="Acidic residues" evidence="3">
    <location>
        <begin position="541"/>
        <end position="573"/>
    </location>
</feature>
<dbReference type="Proteomes" id="UP000232323">
    <property type="component" value="Unassembled WGS sequence"/>
</dbReference>
<comment type="similarity">
    <text evidence="1">Belongs to the SDA1 family.</text>
</comment>
<dbReference type="OrthoDB" id="2196187at2759"/>
<feature type="domain" description="SDA1 N-terminal" evidence="4">
    <location>
        <begin position="59"/>
        <end position="435"/>
    </location>
</feature>
<comment type="subcellular location">
    <subcellularLocation>
        <location evidence="1">Nucleus</location>
        <location evidence="1">Nucleolus</location>
    </subcellularLocation>
</comment>
<dbReference type="InterPro" id="IPR016024">
    <property type="entry name" value="ARM-type_fold"/>
</dbReference>
<dbReference type="SUPFAM" id="SSF48371">
    <property type="entry name" value="ARM repeat"/>
    <property type="match status" value="1"/>
</dbReference>
<comment type="caution">
    <text evidence="5">The sequence shown here is derived from an EMBL/GenBank/DDBJ whole genome shotgun (WGS) entry which is preliminary data.</text>
</comment>